<name>A0A5C3QLY6_9AGAR</name>
<dbReference type="PANTHER" id="PTHR45964">
    <property type="entry name" value="WSCD FAMILY MEMBER CG9164"/>
    <property type="match status" value="1"/>
</dbReference>
<protein>
    <submittedName>
        <fullName evidence="3">WSC domain-containing protein</fullName>
    </submittedName>
</protein>
<reference evidence="3 4" key="1">
    <citation type="journal article" date="2019" name="Nat. Ecol. Evol.">
        <title>Megaphylogeny resolves global patterns of mushroom evolution.</title>
        <authorList>
            <person name="Varga T."/>
            <person name="Krizsan K."/>
            <person name="Foldi C."/>
            <person name="Dima B."/>
            <person name="Sanchez-Garcia M."/>
            <person name="Sanchez-Ramirez S."/>
            <person name="Szollosi G.J."/>
            <person name="Szarkandi J.G."/>
            <person name="Papp V."/>
            <person name="Albert L."/>
            <person name="Andreopoulos W."/>
            <person name="Angelini C."/>
            <person name="Antonin V."/>
            <person name="Barry K.W."/>
            <person name="Bougher N.L."/>
            <person name="Buchanan P."/>
            <person name="Buyck B."/>
            <person name="Bense V."/>
            <person name="Catcheside P."/>
            <person name="Chovatia M."/>
            <person name="Cooper J."/>
            <person name="Damon W."/>
            <person name="Desjardin D."/>
            <person name="Finy P."/>
            <person name="Geml J."/>
            <person name="Haridas S."/>
            <person name="Hughes K."/>
            <person name="Justo A."/>
            <person name="Karasinski D."/>
            <person name="Kautmanova I."/>
            <person name="Kiss B."/>
            <person name="Kocsube S."/>
            <person name="Kotiranta H."/>
            <person name="LaButti K.M."/>
            <person name="Lechner B.E."/>
            <person name="Liimatainen K."/>
            <person name="Lipzen A."/>
            <person name="Lukacs Z."/>
            <person name="Mihaltcheva S."/>
            <person name="Morgado L.N."/>
            <person name="Niskanen T."/>
            <person name="Noordeloos M.E."/>
            <person name="Ohm R.A."/>
            <person name="Ortiz-Santana B."/>
            <person name="Ovrebo C."/>
            <person name="Racz N."/>
            <person name="Riley R."/>
            <person name="Savchenko A."/>
            <person name="Shiryaev A."/>
            <person name="Soop K."/>
            <person name="Spirin V."/>
            <person name="Szebenyi C."/>
            <person name="Tomsovsky M."/>
            <person name="Tulloss R.E."/>
            <person name="Uehling J."/>
            <person name="Grigoriev I.V."/>
            <person name="Vagvolgyi C."/>
            <person name="Papp T."/>
            <person name="Martin F.M."/>
            <person name="Miettinen O."/>
            <person name="Hibbett D.S."/>
            <person name="Nagy L.G."/>
        </authorList>
    </citation>
    <scope>NUCLEOTIDE SEQUENCE [LARGE SCALE GENOMIC DNA]</scope>
    <source>
        <strain evidence="3 4">CBS 309.79</strain>
    </source>
</reference>
<evidence type="ECO:0000313" key="3">
    <source>
        <dbReference type="EMBL" id="TFL02782.1"/>
    </source>
</evidence>
<evidence type="ECO:0000259" key="2">
    <source>
        <dbReference type="PROSITE" id="PS51212"/>
    </source>
</evidence>
<gene>
    <name evidence="3" type="ORF">BDV98DRAFT_505016</name>
</gene>
<dbReference type="OrthoDB" id="5985073at2759"/>
<keyword evidence="4" id="KW-1185">Reference proteome</keyword>
<sequence>MTWLRSDSISSRVLRGASFSDPTSFDLGDCTTFCNERGFQYVGIEFGRECFCDWKIHDNPPRAPQSECNTICTGVNDTYCGGPDRIQIFTRDPAFPRPTAPLTVNGYFLSGCYTDNPHVRTLERRINLAGGMTIGKCTVACRSAGFTRAGVEFGDECFCGNTIRDPGQLRPMEHCDMRCAGDSSQLCGAADRIIMYLATAATAATVPPVVVGSHTSLGCFPDSSVARVLRGASFSDANSFRLEDCTAFCSERGFQYVGIEYGRECYCDWMMHNDVVRAPDGDCNTICSGIDDTYCGGPNRIQIFARDPAFTAPVAKSGANGYKLLGCYTDKVSSRALTRPAPISGGVTVEKCTAACQRFGYSHAGVEFGDECFCGNSIQSSGQLTAANECYMRCSGDTAELCGAPDRIHM</sequence>
<dbReference type="InterPro" id="IPR002889">
    <property type="entry name" value="WSC_carb-bd"/>
</dbReference>
<proteinExistence type="predicted"/>
<dbReference type="EMBL" id="ML178821">
    <property type="protein sequence ID" value="TFL02782.1"/>
    <property type="molecule type" value="Genomic_DNA"/>
</dbReference>
<evidence type="ECO:0000256" key="1">
    <source>
        <dbReference type="ARBA" id="ARBA00022737"/>
    </source>
</evidence>
<dbReference type="Pfam" id="PF01822">
    <property type="entry name" value="WSC"/>
    <property type="match status" value="4"/>
</dbReference>
<feature type="domain" description="WSC" evidence="2">
    <location>
        <begin position="106"/>
        <end position="199"/>
    </location>
</feature>
<dbReference type="InterPro" id="IPR051589">
    <property type="entry name" value="Sialate-O-sulfotransferase"/>
</dbReference>
<dbReference type="Proteomes" id="UP000305067">
    <property type="component" value="Unassembled WGS sequence"/>
</dbReference>
<dbReference type="PANTHER" id="PTHR45964:SF5">
    <property type="entry name" value="WSCD FAMILY MEMBER CG9164"/>
    <property type="match status" value="1"/>
</dbReference>
<accession>A0A5C3QLY6</accession>
<evidence type="ECO:0000313" key="4">
    <source>
        <dbReference type="Proteomes" id="UP000305067"/>
    </source>
</evidence>
<feature type="domain" description="WSC" evidence="2">
    <location>
        <begin position="1"/>
        <end position="92"/>
    </location>
</feature>
<keyword evidence="1" id="KW-0677">Repeat</keyword>
<dbReference type="SMART" id="SM00321">
    <property type="entry name" value="WSC"/>
    <property type="match status" value="4"/>
</dbReference>
<dbReference type="STRING" id="1884261.A0A5C3QLY6"/>
<feature type="domain" description="WSC" evidence="2">
    <location>
        <begin position="321"/>
        <end position="410"/>
    </location>
</feature>
<feature type="domain" description="WSC" evidence="2">
    <location>
        <begin position="213"/>
        <end position="307"/>
    </location>
</feature>
<organism evidence="3 4">
    <name type="scientific">Pterulicium gracile</name>
    <dbReference type="NCBI Taxonomy" id="1884261"/>
    <lineage>
        <taxon>Eukaryota</taxon>
        <taxon>Fungi</taxon>
        <taxon>Dikarya</taxon>
        <taxon>Basidiomycota</taxon>
        <taxon>Agaricomycotina</taxon>
        <taxon>Agaricomycetes</taxon>
        <taxon>Agaricomycetidae</taxon>
        <taxon>Agaricales</taxon>
        <taxon>Pleurotineae</taxon>
        <taxon>Pterulaceae</taxon>
        <taxon>Pterulicium</taxon>
    </lineage>
</organism>
<dbReference type="PROSITE" id="PS51212">
    <property type="entry name" value="WSC"/>
    <property type="match status" value="4"/>
</dbReference>
<dbReference type="AlphaFoldDB" id="A0A5C3QLY6"/>